<dbReference type="AlphaFoldDB" id="A0A9P0KIY6"/>
<feature type="domain" description="SURP motif" evidence="2">
    <location>
        <begin position="15"/>
        <end position="57"/>
    </location>
</feature>
<dbReference type="PROSITE" id="PS50128">
    <property type="entry name" value="SURP"/>
    <property type="match status" value="1"/>
</dbReference>
<dbReference type="SMART" id="SM00648">
    <property type="entry name" value="SWAP"/>
    <property type="match status" value="1"/>
</dbReference>
<dbReference type="GO" id="GO:0006396">
    <property type="term" value="P:RNA processing"/>
    <property type="evidence" value="ECO:0007669"/>
    <property type="project" value="InterPro"/>
</dbReference>
<sequence>MDLSEAPQDTELRNIIDKLAQFVARNGPDFEQMTKNKQKGNPKFQFLFGGEYYNYYQCKVAAEQAIYKHQQQTNGSDQNSNWSASPVQMQANQPEIDRIVKQQDVLREQIKQSEQNLTAQHTVLVQQQQAQVEQIVAKCETADLQKMADNCGIILTEVYSILQPIIDSCTKDSISNGKSWFLQHAADKTKADCIVESLLYKVLQSSSFPSKLHVIYLVNDLLHHSARKNANDLKQALERVVVPMFCNASIAATDEQRLKLDKLLKLWESKMNYLDPKTLEKMHKPLQSYQQYQADQMAKYSSEIAPLTQQTKLTFDSYQAQHQAFVCHAMQQIMDLQQQKQNLEQGSQPQPPAPQQTAPQPQTTTNNALPLETIQATLQQTIQSLSQSAATTTQTATSQQQQSFNVQNDTYMNVCVPPPGLNSQPPLPTTPAPSTPVQTVSTSGQPQVPPIPPLFPAAPVDVTQAPPTIPQPPPLPNANGGLDAIPFTQPPPGYFPPPGMFPDFSKPPPGFPAKPEPILEELMPTAPYYDLPAGLMVPLVKAEMLHILLLIIGSCEIRQTATWRYWLLLDCL</sequence>
<dbReference type="GO" id="GO:0048471">
    <property type="term" value="C:perinuclear region of cytoplasm"/>
    <property type="evidence" value="ECO:0007669"/>
    <property type="project" value="TreeGrafter"/>
</dbReference>
<dbReference type="OrthoDB" id="21470at2759"/>
<dbReference type="SUPFAM" id="SSF48464">
    <property type="entry name" value="ENTH/VHS domain"/>
    <property type="match status" value="1"/>
</dbReference>
<name>A0A9P0KIY6_ACAOB</name>
<feature type="region of interest" description="Disordered" evidence="1">
    <location>
        <begin position="415"/>
        <end position="447"/>
    </location>
</feature>
<protein>
    <recommendedName>
        <fullName evidence="6">Calcium homeostasis endoplasmic reticulum protein</fullName>
    </recommendedName>
</protein>
<dbReference type="SUPFAM" id="SSF109905">
    <property type="entry name" value="Surp module (SWAP domain)"/>
    <property type="match status" value="1"/>
</dbReference>
<accession>A0A9P0KIY6</accession>
<dbReference type="Pfam" id="PF04818">
    <property type="entry name" value="CID"/>
    <property type="match status" value="1"/>
</dbReference>
<dbReference type="SMART" id="SM00582">
    <property type="entry name" value="RPR"/>
    <property type="match status" value="1"/>
</dbReference>
<dbReference type="InterPro" id="IPR006569">
    <property type="entry name" value="CID_dom"/>
</dbReference>
<dbReference type="PROSITE" id="PS51391">
    <property type="entry name" value="CID"/>
    <property type="match status" value="1"/>
</dbReference>
<dbReference type="GO" id="GO:0003723">
    <property type="term" value="F:RNA binding"/>
    <property type="evidence" value="ECO:0007669"/>
    <property type="project" value="InterPro"/>
</dbReference>
<evidence type="ECO:0000259" key="2">
    <source>
        <dbReference type="PROSITE" id="PS50128"/>
    </source>
</evidence>
<dbReference type="PANTHER" id="PTHR12323">
    <property type="entry name" value="SR-RELATED CTD ASSOCIATED FACTOR 6"/>
    <property type="match status" value="1"/>
</dbReference>
<evidence type="ECO:0008006" key="6">
    <source>
        <dbReference type="Google" id="ProtNLM"/>
    </source>
</evidence>
<organism evidence="4 5">
    <name type="scientific">Acanthoscelides obtectus</name>
    <name type="common">Bean weevil</name>
    <name type="synonym">Bruchus obtectus</name>
    <dbReference type="NCBI Taxonomy" id="200917"/>
    <lineage>
        <taxon>Eukaryota</taxon>
        <taxon>Metazoa</taxon>
        <taxon>Ecdysozoa</taxon>
        <taxon>Arthropoda</taxon>
        <taxon>Hexapoda</taxon>
        <taxon>Insecta</taxon>
        <taxon>Pterygota</taxon>
        <taxon>Neoptera</taxon>
        <taxon>Endopterygota</taxon>
        <taxon>Coleoptera</taxon>
        <taxon>Polyphaga</taxon>
        <taxon>Cucujiformia</taxon>
        <taxon>Chrysomeloidea</taxon>
        <taxon>Chrysomelidae</taxon>
        <taxon>Bruchinae</taxon>
        <taxon>Bruchini</taxon>
        <taxon>Acanthoscelides</taxon>
    </lineage>
</organism>
<reference evidence="4" key="1">
    <citation type="submission" date="2022-03" db="EMBL/GenBank/DDBJ databases">
        <authorList>
            <person name="Sayadi A."/>
        </authorList>
    </citation>
    <scope>NUCLEOTIDE SEQUENCE</scope>
</reference>
<dbReference type="Pfam" id="PF01805">
    <property type="entry name" value="Surp"/>
    <property type="match status" value="1"/>
</dbReference>
<dbReference type="InterPro" id="IPR000061">
    <property type="entry name" value="Surp"/>
</dbReference>
<feature type="region of interest" description="Disordered" evidence="1">
    <location>
        <begin position="341"/>
        <end position="365"/>
    </location>
</feature>
<evidence type="ECO:0000313" key="5">
    <source>
        <dbReference type="Proteomes" id="UP001152888"/>
    </source>
</evidence>
<dbReference type="PANTHER" id="PTHR12323:SF0">
    <property type="entry name" value="CALCIUM HOMEOSTASIS ENDOPLASMIC RETICULUM PROTEIN"/>
    <property type="match status" value="1"/>
</dbReference>
<dbReference type="EMBL" id="CAKOFQ010006817">
    <property type="protein sequence ID" value="CAH1974043.1"/>
    <property type="molecule type" value="Genomic_DNA"/>
</dbReference>
<dbReference type="InterPro" id="IPR008942">
    <property type="entry name" value="ENTH_VHS"/>
</dbReference>
<gene>
    <name evidence="4" type="ORF">ACAOBT_LOCUS10868</name>
</gene>
<evidence type="ECO:0000259" key="3">
    <source>
        <dbReference type="PROSITE" id="PS51391"/>
    </source>
</evidence>
<feature type="domain" description="CID" evidence="3">
    <location>
        <begin position="150"/>
        <end position="290"/>
    </location>
</feature>
<proteinExistence type="predicted"/>
<dbReference type="InterPro" id="IPR035967">
    <property type="entry name" value="SWAP/Surp_sf"/>
</dbReference>
<evidence type="ECO:0000313" key="4">
    <source>
        <dbReference type="EMBL" id="CAH1974043.1"/>
    </source>
</evidence>
<dbReference type="Proteomes" id="UP001152888">
    <property type="component" value="Unassembled WGS sequence"/>
</dbReference>
<feature type="compositionally biased region" description="Pro residues" evidence="1">
    <location>
        <begin position="416"/>
        <end position="434"/>
    </location>
</feature>
<dbReference type="GO" id="GO:0006874">
    <property type="term" value="P:intracellular calcium ion homeostasis"/>
    <property type="evidence" value="ECO:0007669"/>
    <property type="project" value="TreeGrafter"/>
</dbReference>
<feature type="compositionally biased region" description="Low complexity" evidence="1">
    <location>
        <begin position="355"/>
        <end position="365"/>
    </location>
</feature>
<evidence type="ECO:0000256" key="1">
    <source>
        <dbReference type="SAM" id="MobiDB-lite"/>
    </source>
</evidence>
<keyword evidence="5" id="KW-1185">Reference proteome</keyword>
<dbReference type="Gene3D" id="1.25.40.90">
    <property type="match status" value="1"/>
</dbReference>
<dbReference type="Gene3D" id="1.10.10.790">
    <property type="entry name" value="Surp module"/>
    <property type="match status" value="1"/>
</dbReference>
<comment type="caution">
    <text evidence="4">The sequence shown here is derived from an EMBL/GenBank/DDBJ whole genome shotgun (WGS) entry which is preliminary data.</text>
</comment>